<protein>
    <submittedName>
        <fullName evidence="1">Uncharacterized protein</fullName>
    </submittedName>
</protein>
<organism evidence="1">
    <name type="scientific">Lepeophtheirus salmonis</name>
    <name type="common">Salmon louse</name>
    <name type="synonym">Caligus salmonis</name>
    <dbReference type="NCBI Taxonomy" id="72036"/>
    <lineage>
        <taxon>Eukaryota</taxon>
        <taxon>Metazoa</taxon>
        <taxon>Ecdysozoa</taxon>
        <taxon>Arthropoda</taxon>
        <taxon>Crustacea</taxon>
        <taxon>Multicrustacea</taxon>
        <taxon>Hexanauplia</taxon>
        <taxon>Copepoda</taxon>
        <taxon>Siphonostomatoida</taxon>
        <taxon>Caligidae</taxon>
        <taxon>Lepeophtheirus</taxon>
    </lineage>
</organism>
<reference evidence="1" key="1">
    <citation type="submission" date="2014-05" db="EMBL/GenBank/DDBJ databases">
        <authorList>
            <person name="Chronopoulou M."/>
        </authorList>
    </citation>
    <scope>NUCLEOTIDE SEQUENCE</scope>
    <source>
        <tissue evidence="1">Whole organism</tissue>
    </source>
</reference>
<sequence>MGWLSIWSETLQETCILFMSYIKLYSFNKASN</sequence>
<evidence type="ECO:0000313" key="1">
    <source>
        <dbReference type="EMBL" id="CDW18052.1"/>
    </source>
</evidence>
<dbReference type="EMBL" id="HACA01000691">
    <property type="protein sequence ID" value="CDW18052.1"/>
    <property type="molecule type" value="Transcribed_RNA"/>
</dbReference>
<proteinExistence type="predicted"/>
<name>A0A0K2SXF3_LEPSM</name>
<accession>A0A0K2SXF3</accession>
<dbReference type="AlphaFoldDB" id="A0A0K2SXF3"/>